<dbReference type="EMBL" id="WJJP01000159">
    <property type="protein sequence ID" value="MBD3323928.1"/>
    <property type="molecule type" value="Genomic_DNA"/>
</dbReference>
<feature type="non-terminal residue" evidence="7">
    <location>
        <position position="218"/>
    </location>
</feature>
<protein>
    <submittedName>
        <fullName evidence="7">Xanthine dehydrogenase</fullName>
    </submittedName>
</protein>
<dbReference type="SUPFAM" id="SSF54665">
    <property type="entry name" value="CO dehydrogenase molybdoprotein N-domain-like"/>
    <property type="match status" value="1"/>
</dbReference>
<dbReference type="Gene3D" id="3.90.1170.50">
    <property type="entry name" value="Aldehyde oxidase/xanthine dehydrogenase, a/b hammerhead"/>
    <property type="match status" value="1"/>
</dbReference>
<dbReference type="Pfam" id="PF01799">
    <property type="entry name" value="Fer2_2"/>
    <property type="match status" value="1"/>
</dbReference>
<evidence type="ECO:0000256" key="2">
    <source>
        <dbReference type="ARBA" id="ARBA00022723"/>
    </source>
</evidence>
<dbReference type="PANTHER" id="PTHR44379:SF5">
    <property type="entry name" value="OXIDOREDUCTASE WITH IRON-SULFUR SUBUNIT"/>
    <property type="match status" value="1"/>
</dbReference>
<dbReference type="InterPro" id="IPR036010">
    <property type="entry name" value="2Fe-2S_ferredoxin-like_sf"/>
</dbReference>
<evidence type="ECO:0000313" key="8">
    <source>
        <dbReference type="Proteomes" id="UP000649604"/>
    </source>
</evidence>
<evidence type="ECO:0000256" key="1">
    <source>
        <dbReference type="ARBA" id="ARBA00022714"/>
    </source>
</evidence>
<dbReference type="GO" id="GO:0016491">
    <property type="term" value="F:oxidoreductase activity"/>
    <property type="evidence" value="ECO:0007669"/>
    <property type="project" value="UniProtKB-KW"/>
</dbReference>
<dbReference type="InterPro" id="IPR000674">
    <property type="entry name" value="Ald_Oxase/Xan_DH_a/b"/>
</dbReference>
<dbReference type="InterPro" id="IPR012675">
    <property type="entry name" value="Beta-grasp_dom_sf"/>
</dbReference>
<keyword evidence="3" id="KW-0560">Oxidoreductase</keyword>
<keyword evidence="1" id="KW-0001">2Fe-2S</keyword>
<dbReference type="Pfam" id="PF01315">
    <property type="entry name" value="Ald_Xan_dh_C"/>
    <property type="match status" value="1"/>
</dbReference>
<name>A0A9D5JTF9_9BACT</name>
<accession>A0A9D5JTF9</accession>
<reference evidence="7" key="1">
    <citation type="submission" date="2019-11" db="EMBL/GenBank/DDBJ databases">
        <title>Microbial mats filling the niche in hypersaline microbial mats.</title>
        <authorList>
            <person name="Wong H.L."/>
            <person name="Macleod F.I."/>
            <person name="White R.A. III"/>
            <person name="Burns B.P."/>
        </authorList>
    </citation>
    <scope>NUCLEOTIDE SEQUENCE</scope>
    <source>
        <strain evidence="7">Rbin_158</strain>
    </source>
</reference>
<gene>
    <name evidence="7" type="ORF">GF339_05045</name>
</gene>
<keyword evidence="4" id="KW-0408">Iron</keyword>
<dbReference type="SUPFAM" id="SSF54292">
    <property type="entry name" value="2Fe-2S ferredoxin-like"/>
    <property type="match status" value="1"/>
</dbReference>
<dbReference type="Gene3D" id="3.10.20.30">
    <property type="match status" value="1"/>
</dbReference>
<comment type="caution">
    <text evidence="7">The sequence shown here is derived from an EMBL/GenBank/DDBJ whole genome shotgun (WGS) entry which is preliminary data.</text>
</comment>
<evidence type="ECO:0000256" key="4">
    <source>
        <dbReference type="ARBA" id="ARBA00023004"/>
    </source>
</evidence>
<dbReference type="Gene3D" id="1.10.150.120">
    <property type="entry name" value="[2Fe-2S]-binding domain"/>
    <property type="match status" value="1"/>
</dbReference>
<dbReference type="InterPro" id="IPR036856">
    <property type="entry name" value="Ald_Oxase/Xan_DH_a/b_sf"/>
</dbReference>
<evidence type="ECO:0000313" key="7">
    <source>
        <dbReference type="EMBL" id="MBD3323928.1"/>
    </source>
</evidence>
<keyword evidence="5" id="KW-0411">Iron-sulfur</keyword>
<evidence type="ECO:0000256" key="3">
    <source>
        <dbReference type="ARBA" id="ARBA00023002"/>
    </source>
</evidence>
<dbReference type="InterPro" id="IPR002888">
    <property type="entry name" value="2Fe-2S-bd"/>
</dbReference>
<dbReference type="PANTHER" id="PTHR44379">
    <property type="entry name" value="OXIDOREDUCTASE WITH IRON-SULFUR SUBUNIT"/>
    <property type="match status" value="1"/>
</dbReference>
<dbReference type="InterPro" id="IPR051452">
    <property type="entry name" value="Diverse_Oxidoreductases"/>
</dbReference>
<sequence length="218" mass="23740">MEIAVTLNGQKKRWTIQPSETLLEVLRREGCKSVKFCDDTGVYGCDTVLLNGKAVSANLTMAAKADGSEILTIEGLAAPGELHPLQQAFIEHNAVQCGYHIPGMILTAKAYLDAHPQATEAELREVIIGTLDRDSGYKKPVEAIMAYARGKVKTRPVPPTQPEFQVVSTSVPKVDAEKLATGRAQFTDDYEMPGMAYAKILLSPHAHARITHINTEKA</sequence>
<dbReference type="SUPFAM" id="SSF47741">
    <property type="entry name" value="CO dehydrogenase ISP C-domain like"/>
    <property type="match status" value="1"/>
</dbReference>
<dbReference type="AlphaFoldDB" id="A0A9D5JTF9"/>
<dbReference type="SMART" id="SM01008">
    <property type="entry name" value="Ald_Xan_dh_C"/>
    <property type="match status" value="1"/>
</dbReference>
<evidence type="ECO:0000256" key="5">
    <source>
        <dbReference type="ARBA" id="ARBA00023014"/>
    </source>
</evidence>
<feature type="domain" description="Aldehyde oxidase/xanthine dehydrogenase a/b hammerhead" evidence="6">
    <location>
        <begin position="181"/>
        <end position="218"/>
    </location>
</feature>
<evidence type="ECO:0000259" key="6">
    <source>
        <dbReference type="SMART" id="SM01008"/>
    </source>
</evidence>
<proteinExistence type="predicted"/>
<dbReference type="Proteomes" id="UP000649604">
    <property type="component" value="Unassembled WGS sequence"/>
</dbReference>
<dbReference type="GO" id="GO:0046872">
    <property type="term" value="F:metal ion binding"/>
    <property type="evidence" value="ECO:0007669"/>
    <property type="project" value="UniProtKB-KW"/>
</dbReference>
<keyword evidence="2" id="KW-0479">Metal-binding</keyword>
<dbReference type="InterPro" id="IPR036884">
    <property type="entry name" value="2Fe-2S-bd_dom_sf"/>
</dbReference>
<dbReference type="GO" id="GO:0051537">
    <property type="term" value="F:2 iron, 2 sulfur cluster binding"/>
    <property type="evidence" value="ECO:0007669"/>
    <property type="project" value="UniProtKB-KW"/>
</dbReference>
<organism evidence="7 8">
    <name type="scientific">candidate division KSB3 bacterium</name>
    <dbReference type="NCBI Taxonomy" id="2044937"/>
    <lineage>
        <taxon>Bacteria</taxon>
        <taxon>candidate division KSB3</taxon>
    </lineage>
</organism>